<keyword evidence="7 8" id="KW-0472">Membrane</keyword>
<keyword evidence="6 8" id="KW-1133">Transmembrane helix</keyword>
<dbReference type="GO" id="GO:0006508">
    <property type="term" value="P:proteolysis"/>
    <property type="evidence" value="ECO:0007669"/>
    <property type="project" value="UniProtKB-KW"/>
</dbReference>
<dbReference type="RefSeq" id="WP_012022096.1">
    <property type="nucleotide sequence ID" value="NZ_AP019770.1"/>
</dbReference>
<reference evidence="10 11" key="1">
    <citation type="journal article" date="2014" name="J. Bacteriol.">
        <title>Role of an Archaeal PitA Transporter in the Copper and Arsenic Resistance of Metallosphaera sedula, an Extreme Thermoacidophile.</title>
        <authorList>
            <person name="McCarthy S."/>
            <person name="Ai C."/>
            <person name="Wheaton G."/>
            <person name="Tevatia R."/>
            <person name="Eckrich V."/>
            <person name="Kelly R."/>
            <person name="Blum P."/>
        </authorList>
    </citation>
    <scope>NUCLEOTIDE SEQUENCE [LARGE SCALE GENOMIC DNA]</scope>
    <source>
        <strain evidence="10 11">CuR1</strain>
    </source>
</reference>
<keyword evidence="3 8" id="KW-0812">Transmembrane</keyword>
<dbReference type="AlphaFoldDB" id="A0A088E9B3"/>
<dbReference type="Gene3D" id="1.20.1540.10">
    <property type="entry name" value="Rhomboid-like"/>
    <property type="match status" value="1"/>
</dbReference>
<evidence type="ECO:0000256" key="5">
    <source>
        <dbReference type="ARBA" id="ARBA00022825"/>
    </source>
</evidence>
<dbReference type="SUPFAM" id="SSF144091">
    <property type="entry name" value="Rhomboid-like"/>
    <property type="match status" value="1"/>
</dbReference>
<feature type="transmembrane region" description="Helical" evidence="8">
    <location>
        <begin position="156"/>
        <end position="173"/>
    </location>
</feature>
<feature type="transmembrane region" description="Helical" evidence="8">
    <location>
        <begin position="107"/>
        <end position="124"/>
    </location>
</feature>
<dbReference type="Pfam" id="PF01694">
    <property type="entry name" value="Rhomboid"/>
    <property type="match status" value="1"/>
</dbReference>
<dbReference type="PANTHER" id="PTHR22936">
    <property type="entry name" value="RHOMBOID-RELATED"/>
    <property type="match status" value="1"/>
</dbReference>
<evidence type="ECO:0000256" key="3">
    <source>
        <dbReference type="ARBA" id="ARBA00022692"/>
    </source>
</evidence>
<proteinExistence type="predicted"/>
<accession>A0A088E9B3</accession>
<organism evidence="10 11">
    <name type="scientific">Metallosphaera sedula</name>
    <dbReference type="NCBI Taxonomy" id="43687"/>
    <lineage>
        <taxon>Archaea</taxon>
        <taxon>Thermoproteota</taxon>
        <taxon>Thermoprotei</taxon>
        <taxon>Sulfolobales</taxon>
        <taxon>Sulfolobaceae</taxon>
        <taxon>Metallosphaera</taxon>
    </lineage>
</organism>
<keyword evidence="4" id="KW-0378">Hydrolase</keyword>
<dbReference type="InterPro" id="IPR022764">
    <property type="entry name" value="Peptidase_S54_rhomboid_dom"/>
</dbReference>
<dbReference type="GeneID" id="91756714"/>
<dbReference type="PANTHER" id="PTHR22936:SF69">
    <property type="entry name" value="RHOMBOID-LIKE PROTEIN"/>
    <property type="match status" value="1"/>
</dbReference>
<evidence type="ECO:0000313" key="10">
    <source>
        <dbReference type="EMBL" id="AIM28292.1"/>
    </source>
</evidence>
<evidence type="ECO:0000256" key="4">
    <source>
        <dbReference type="ARBA" id="ARBA00022801"/>
    </source>
</evidence>
<keyword evidence="2" id="KW-0645">Protease</keyword>
<gene>
    <name evidence="10" type="ORF">HA72_2170</name>
</gene>
<comment type="subcellular location">
    <subcellularLocation>
        <location evidence="1">Membrane</location>
        <topology evidence="1">Multi-pass membrane protein</topology>
    </subcellularLocation>
</comment>
<evidence type="ECO:0000259" key="9">
    <source>
        <dbReference type="Pfam" id="PF01694"/>
    </source>
</evidence>
<name>A0A088E9B3_9CREN</name>
<evidence type="ECO:0000256" key="1">
    <source>
        <dbReference type="ARBA" id="ARBA00004141"/>
    </source>
</evidence>
<dbReference type="InterPro" id="IPR035952">
    <property type="entry name" value="Rhomboid-like_sf"/>
</dbReference>
<dbReference type="OMA" id="MIQITIQ"/>
<evidence type="ECO:0000313" key="11">
    <source>
        <dbReference type="Proteomes" id="UP000029084"/>
    </source>
</evidence>
<feature type="transmembrane region" description="Helical" evidence="8">
    <location>
        <begin position="7"/>
        <end position="25"/>
    </location>
</feature>
<protein>
    <submittedName>
        <fullName evidence="10">Rhomboid family protein</fullName>
    </submittedName>
</protein>
<dbReference type="GO" id="GO:0016020">
    <property type="term" value="C:membrane"/>
    <property type="evidence" value="ECO:0007669"/>
    <property type="project" value="UniProtKB-SubCell"/>
</dbReference>
<feature type="transmembrane region" description="Helical" evidence="8">
    <location>
        <begin position="82"/>
        <end position="101"/>
    </location>
</feature>
<sequence length="183" mass="20038" precursor="true">MIKPTIVLMVLILVGFLVGIITYSVSPYLFSFLIQVNYLVLRGDYLSLITSIFVTNSFTDFIFNFFSMGVIYYLFGSKAGKLEYVVFLLSGLVGNILTLIFFPPYVASAGASGGIFGVLAYYILDDMLEFNRFDWNGLALLIIVFVLSDIIPGVNYVAHIGGIVGGVILAVGRKKLLGDTQGK</sequence>
<feature type="transmembrane region" description="Helical" evidence="8">
    <location>
        <begin position="45"/>
        <end position="75"/>
    </location>
</feature>
<evidence type="ECO:0000256" key="8">
    <source>
        <dbReference type="SAM" id="Phobius"/>
    </source>
</evidence>
<keyword evidence="5" id="KW-0720">Serine protease</keyword>
<dbReference type="EMBL" id="CP008822">
    <property type="protein sequence ID" value="AIM28292.1"/>
    <property type="molecule type" value="Genomic_DNA"/>
</dbReference>
<evidence type="ECO:0000256" key="7">
    <source>
        <dbReference type="ARBA" id="ARBA00023136"/>
    </source>
</evidence>
<evidence type="ECO:0000256" key="6">
    <source>
        <dbReference type="ARBA" id="ARBA00022989"/>
    </source>
</evidence>
<dbReference type="GO" id="GO:0004252">
    <property type="term" value="F:serine-type endopeptidase activity"/>
    <property type="evidence" value="ECO:0007669"/>
    <property type="project" value="InterPro"/>
</dbReference>
<feature type="domain" description="Peptidase S54 rhomboid" evidence="9">
    <location>
        <begin position="43"/>
        <end position="171"/>
    </location>
</feature>
<dbReference type="Proteomes" id="UP000029084">
    <property type="component" value="Chromosome"/>
</dbReference>
<evidence type="ECO:0000256" key="2">
    <source>
        <dbReference type="ARBA" id="ARBA00022670"/>
    </source>
</evidence>
<dbReference type="InterPro" id="IPR002610">
    <property type="entry name" value="Peptidase_S54_rhomboid-like"/>
</dbReference>